<reference evidence="1" key="1">
    <citation type="submission" date="2015-07" db="EMBL/GenBank/DDBJ databases">
        <title>MeaNS - Measles Nucleotide Surveillance Program.</title>
        <authorList>
            <person name="Tran T."/>
            <person name="Druce J."/>
        </authorList>
    </citation>
    <scope>NUCLEOTIDE SEQUENCE</scope>
    <source>
        <strain evidence="1">UCB-OBI-ISO-001</strain>
        <tissue evidence="1">Gonad</tissue>
    </source>
</reference>
<dbReference type="EMBL" id="KQ416094">
    <property type="protein sequence ID" value="KOF98697.1"/>
    <property type="molecule type" value="Genomic_DNA"/>
</dbReference>
<organism evidence="1">
    <name type="scientific">Octopus bimaculoides</name>
    <name type="common">California two-spotted octopus</name>
    <dbReference type="NCBI Taxonomy" id="37653"/>
    <lineage>
        <taxon>Eukaryota</taxon>
        <taxon>Metazoa</taxon>
        <taxon>Spiralia</taxon>
        <taxon>Lophotrochozoa</taxon>
        <taxon>Mollusca</taxon>
        <taxon>Cephalopoda</taxon>
        <taxon>Coleoidea</taxon>
        <taxon>Octopodiformes</taxon>
        <taxon>Octopoda</taxon>
        <taxon>Incirrata</taxon>
        <taxon>Octopodidae</taxon>
        <taxon>Octopus</taxon>
    </lineage>
</organism>
<dbReference type="SUPFAM" id="SSF48371">
    <property type="entry name" value="ARM repeat"/>
    <property type="match status" value="1"/>
</dbReference>
<protein>
    <recommendedName>
        <fullName evidence="2">Armadillo repeat-containing domain-containing protein</fullName>
    </recommendedName>
</protein>
<dbReference type="PANTHER" id="PTHR46270">
    <property type="entry name" value="ARMADILLO-TYPE FOLD-RELATED"/>
    <property type="match status" value="1"/>
</dbReference>
<dbReference type="PANTHER" id="PTHR46270:SF2">
    <property type="entry name" value="TIR DOMAIN-CONTAINING PROTEIN"/>
    <property type="match status" value="1"/>
</dbReference>
<proteinExistence type="predicted"/>
<dbReference type="InterPro" id="IPR011989">
    <property type="entry name" value="ARM-like"/>
</dbReference>
<dbReference type="InterPro" id="IPR016024">
    <property type="entry name" value="ARM-type_fold"/>
</dbReference>
<dbReference type="OrthoDB" id="2148946at2759"/>
<evidence type="ECO:0000313" key="1">
    <source>
        <dbReference type="EMBL" id="KOF98697.1"/>
    </source>
</evidence>
<dbReference type="AlphaFoldDB" id="A0A0L8IB78"/>
<dbReference type="STRING" id="37653.A0A0L8IB78"/>
<dbReference type="Gene3D" id="1.25.10.10">
    <property type="entry name" value="Leucine-rich Repeat Variant"/>
    <property type="match status" value="2"/>
</dbReference>
<accession>A0A0L8IB78</accession>
<evidence type="ECO:0008006" key="2">
    <source>
        <dbReference type="Google" id="ProtNLM"/>
    </source>
</evidence>
<name>A0A0L8IB78_OCTBM</name>
<sequence length="438" mass="49723">MVKVQEWLCDGKCSSKQSSKSNEALIETNEKLPSSPQNKANICLEEVLQKVNQCLKRLSTPEDIDILNTDCYNDIKVVWEASQYNPNIHIRKSVALCLYQSKFVKIFKNIWLCVHQVHIFHKDNIKQWRKLKKSLSVLWNTCDINSEVCQDVCDNGLISILLHALVNVSNTRYSEDDKKQYYVKAILGIMHNVVRHNSDGRLLLRECGGVRALQHLFKSDLDMIRAKSLIVLSYVVDETESELLNSNSDLLSFILDIFDRALNSPNHFSSKYGMCVTEILRGLFNLSASDVNKVQLVQNGILTFYVRLLQEENLYINNPLSEEEILLVINGLWALSFNGKNKALIQKEAGCLEVQLVQNGILTFYVRLLQEENLYINNPLSEEEILLVINGLWALSFNGKNKALIQKEAGCLEDCTVLKLTPEGLRNVCIGASGVNTK</sequence>
<gene>
    <name evidence="1" type="ORF">OCBIM_22023724mg</name>
</gene>